<dbReference type="InterPro" id="IPR003313">
    <property type="entry name" value="AraC-bd"/>
</dbReference>
<keyword evidence="4" id="KW-1185">Reference proteome</keyword>
<reference evidence="3 4" key="1">
    <citation type="submission" date="2024-05" db="EMBL/GenBank/DDBJ databases">
        <authorList>
            <person name="Yi C."/>
        </authorList>
    </citation>
    <scope>NUCLEOTIDE SEQUENCE [LARGE SCALE GENOMIC DNA]</scope>
    <source>
        <strain evidence="3 4">XS13</strain>
    </source>
</reference>
<dbReference type="SUPFAM" id="SSF51182">
    <property type="entry name" value="RmlC-like cupins"/>
    <property type="match status" value="1"/>
</dbReference>
<dbReference type="EMBL" id="JBDXMX010000001">
    <property type="protein sequence ID" value="MEO9246304.1"/>
    <property type="molecule type" value="Genomic_DNA"/>
</dbReference>
<evidence type="ECO:0000259" key="2">
    <source>
        <dbReference type="Pfam" id="PF02311"/>
    </source>
</evidence>
<sequence length="124" mass="13261">MPTPHRLVNTRELIAGSGPAAPGAAWRLEEPVRDLDSNVIALPAGDGIQTHHGPGLDVLIHVLDGSGTLGTEDGDLPLRPGDLLWMPRGTLRSFTAGADGLVYLTVHQRKPGLQLQPRRPDAMR</sequence>
<evidence type="ECO:0000313" key="3">
    <source>
        <dbReference type="EMBL" id="MEO9246304.1"/>
    </source>
</evidence>
<evidence type="ECO:0000313" key="4">
    <source>
        <dbReference type="Proteomes" id="UP001484097"/>
    </source>
</evidence>
<name>A0ABV0IDT5_9MICC</name>
<gene>
    <name evidence="3" type="ORF">ABDK96_01240</name>
</gene>
<accession>A0ABV0IDT5</accession>
<dbReference type="RefSeq" id="WP_309809364.1">
    <property type="nucleotide sequence ID" value="NZ_JBDXMX010000001.1"/>
</dbReference>
<keyword evidence="1" id="KW-0238">DNA-binding</keyword>
<proteinExistence type="predicted"/>
<evidence type="ECO:0000256" key="1">
    <source>
        <dbReference type="ARBA" id="ARBA00023125"/>
    </source>
</evidence>
<feature type="domain" description="AraC-type arabinose-binding/dimerisation" evidence="2">
    <location>
        <begin position="58"/>
        <end position="109"/>
    </location>
</feature>
<dbReference type="Gene3D" id="2.60.120.10">
    <property type="entry name" value="Jelly Rolls"/>
    <property type="match status" value="1"/>
</dbReference>
<comment type="caution">
    <text evidence="3">The sequence shown here is derived from an EMBL/GenBank/DDBJ whole genome shotgun (WGS) entry which is preliminary data.</text>
</comment>
<dbReference type="InterPro" id="IPR014710">
    <property type="entry name" value="RmlC-like_jellyroll"/>
</dbReference>
<dbReference type="InterPro" id="IPR011051">
    <property type="entry name" value="RmlC_Cupin_sf"/>
</dbReference>
<organism evidence="3 4">
    <name type="scientific">Citricoccus nitrophenolicus</name>
    <dbReference type="NCBI Taxonomy" id="863575"/>
    <lineage>
        <taxon>Bacteria</taxon>
        <taxon>Bacillati</taxon>
        <taxon>Actinomycetota</taxon>
        <taxon>Actinomycetes</taxon>
        <taxon>Micrococcales</taxon>
        <taxon>Micrococcaceae</taxon>
        <taxon>Citricoccus</taxon>
    </lineage>
</organism>
<dbReference type="Pfam" id="PF02311">
    <property type="entry name" value="AraC_binding"/>
    <property type="match status" value="1"/>
</dbReference>
<protein>
    <submittedName>
        <fullName evidence="3">AraC family ligand binding domain-containing protein</fullName>
    </submittedName>
</protein>
<dbReference type="Proteomes" id="UP001484097">
    <property type="component" value="Unassembled WGS sequence"/>
</dbReference>